<evidence type="ECO:0000313" key="3">
    <source>
        <dbReference type="Proteomes" id="UP000548867"/>
    </source>
</evidence>
<evidence type="ECO:0000313" key="2">
    <source>
        <dbReference type="EMBL" id="MBB3954894.1"/>
    </source>
</evidence>
<gene>
    <name evidence="2" type="ORF">GGR38_001843</name>
</gene>
<dbReference type="Gene3D" id="3.90.25.10">
    <property type="entry name" value="UDP-galactose 4-epimerase, domain 1"/>
    <property type="match status" value="1"/>
</dbReference>
<dbReference type="CDD" id="cd05269">
    <property type="entry name" value="TMR_SDR_a"/>
    <property type="match status" value="1"/>
</dbReference>
<dbReference type="EC" id="1.6.5.2" evidence="2"/>
<keyword evidence="3" id="KW-1185">Reference proteome</keyword>
<dbReference type="InterPro" id="IPR052718">
    <property type="entry name" value="NmrA-type_oxidoreductase"/>
</dbReference>
<protein>
    <submittedName>
        <fullName evidence="2">NAD(P)H dehydrogenase (Quinone)</fullName>
        <ecNumber evidence="2">1.6.5.2</ecNumber>
    </submittedName>
</protein>
<dbReference type="EMBL" id="JACIDX010000006">
    <property type="protein sequence ID" value="MBB3954894.1"/>
    <property type="molecule type" value="Genomic_DNA"/>
</dbReference>
<evidence type="ECO:0000259" key="1">
    <source>
        <dbReference type="Pfam" id="PF13460"/>
    </source>
</evidence>
<dbReference type="SUPFAM" id="SSF51735">
    <property type="entry name" value="NAD(P)-binding Rossmann-fold domains"/>
    <property type="match status" value="1"/>
</dbReference>
<dbReference type="AlphaFoldDB" id="A0A7W6G5N3"/>
<dbReference type="GO" id="GO:0003955">
    <property type="term" value="F:NAD(P)H dehydrogenase (quinone) activity"/>
    <property type="evidence" value="ECO:0007669"/>
    <property type="project" value="UniProtKB-EC"/>
</dbReference>
<keyword evidence="2" id="KW-0560">Oxidoreductase</keyword>
<dbReference type="Gene3D" id="3.40.50.720">
    <property type="entry name" value="NAD(P)-binding Rossmann-like Domain"/>
    <property type="match status" value="1"/>
</dbReference>
<accession>A0A7W6G5N3</accession>
<reference evidence="2 3" key="1">
    <citation type="submission" date="2020-08" db="EMBL/GenBank/DDBJ databases">
        <title>Genomic Encyclopedia of Type Strains, Phase IV (KMG-IV): sequencing the most valuable type-strain genomes for metagenomic binning, comparative biology and taxonomic classification.</title>
        <authorList>
            <person name="Goeker M."/>
        </authorList>
    </citation>
    <scope>NUCLEOTIDE SEQUENCE [LARGE SCALE GENOMIC DNA]</scope>
    <source>
        <strain evidence="2 3">DSM 27057</strain>
    </source>
</reference>
<organism evidence="2 3">
    <name type="scientific">Novosphingobium sediminicola</name>
    <dbReference type="NCBI Taxonomy" id="563162"/>
    <lineage>
        <taxon>Bacteria</taxon>
        <taxon>Pseudomonadati</taxon>
        <taxon>Pseudomonadota</taxon>
        <taxon>Alphaproteobacteria</taxon>
        <taxon>Sphingomonadales</taxon>
        <taxon>Sphingomonadaceae</taxon>
        <taxon>Novosphingobium</taxon>
    </lineage>
</organism>
<sequence>MGKIVITGASGQYGRGVTDRLIAAGLGDRLVLISRTPAKLAEREAQGCAIRYGDFDRPETLGDAVAGADTILLISGTRVGARVAQHKAAIDAAAAQRVRHILYTSFIGIDDPANPAEVRHDHIETERLIRESGMDWTMLRDAHYADAMIVMAGPGVMSSGQWISNAGDGREAMVWREDCVASAVAVLCDIAAGSRDHAGRIYNITGPELQTFAEVTAILSQITGVPLTYTPVSDEAQYAIFDAMGIPRRPVDDQSINGIPWNSDDMVTFGAAIREGFLAICSDDVEKLTGRPARSVRTLIEAHVDMLRAAAKPMEHAK</sequence>
<comment type="caution">
    <text evidence="2">The sequence shown here is derived from an EMBL/GenBank/DDBJ whole genome shotgun (WGS) entry which is preliminary data.</text>
</comment>
<dbReference type="Proteomes" id="UP000548867">
    <property type="component" value="Unassembled WGS sequence"/>
</dbReference>
<dbReference type="InterPro" id="IPR036291">
    <property type="entry name" value="NAD(P)-bd_dom_sf"/>
</dbReference>
<feature type="domain" description="NAD(P)-binding" evidence="1">
    <location>
        <begin position="8"/>
        <end position="147"/>
    </location>
</feature>
<name>A0A7W6G5N3_9SPHN</name>
<proteinExistence type="predicted"/>
<dbReference type="PANTHER" id="PTHR47129:SF1">
    <property type="entry name" value="NMRA-LIKE DOMAIN-CONTAINING PROTEIN"/>
    <property type="match status" value="1"/>
</dbReference>
<dbReference type="RefSeq" id="WP_183624743.1">
    <property type="nucleotide sequence ID" value="NZ_JACIDX010000006.1"/>
</dbReference>
<dbReference type="Pfam" id="PF13460">
    <property type="entry name" value="NAD_binding_10"/>
    <property type="match status" value="1"/>
</dbReference>
<dbReference type="InterPro" id="IPR016040">
    <property type="entry name" value="NAD(P)-bd_dom"/>
</dbReference>
<dbReference type="PANTHER" id="PTHR47129">
    <property type="entry name" value="QUINONE OXIDOREDUCTASE 2"/>
    <property type="match status" value="1"/>
</dbReference>